<comment type="similarity">
    <text evidence="8">Belongs to the bacterial reverse transcriptase family.</text>
</comment>
<keyword evidence="7" id="KW-0051">Antiviral defense</keyword>
<evidence type="ECO:0000256" key="2">
    <source>
        <dbReference type="ARBA" id="ARBA00022679"/>
    </source>
</evidence>
<evidence type="ECO:0000256" key="9">
    <source>
        <dbReference type="ARBA" id="ARBA00048173"/>
    </source>
</evidence>
<evidence type="ECO:0000259" key="11">
    <source>
        <dbReference type="PROSITE" id="PS50878"/>
    </source>
</evidence>
<dbReference type="Proteomes" id="UP000519972">
    <property type="component" value="Unassembled WGS sequence"/>
</dbReference>
<keyword evidence="5" id="KW-0460">Magnesium</keyword>
<evidence type="ECO:0000259" key="10">
    <source>
        <dbReference type="PROSITE" id="PS50104"/>
    </source>
</evidence>
<dbReference type="GO" id="GO:0046872">
    <property type="term" value="F:metal ion binding"/>
    <property type="evidence" value="ECO:0007669"/>
    <property type="project" value="UniProtKB-KW"/>
</dbReference>
<dbReference type="InterPro" id="IPR000477">
    <property type="entry name" value="RT_dom"/>
</dbReference>
<dbReference type="GO" id="GO:0003723">
    <property type="term" value="F:RNA binding"/>
    <property type="evidence" value="ECO:0007669"/>
    <property type="project" value="InterPro"/>
</dbReference>
<keyword evidence="4" id="KW-0479">Metal-binding</keyword>
<evidence type="ECO:0000256" key="4">
    <source>
        <dbReference type="ARBA" id="ARBA00022723"/>
    </source>
</evidence>
<accession>A0A7Y3SD35</accession>
<gene>
    <name evidence="12" type="ORF">G9X64_32100</name>
</gene>
<dbReference type="EMBL" id="JABFCN010000062">
    <property type="protein sequence ID" value="NNU41041.1"/>
    <property type="molecule type" value="Genomic_DNA"/>
</dbReference>
<comment type="catalytic activity">
    <reaction evidence="9">
        <text>DNA(n) + a 2'-deoxyribonucleoside 5'-triphosphate = DNA(n+1) + diphosphate</text>
        <dbReference type="Rhea" id="RHEA:22508"/>
        <dbReference type="Rhea" id="RHEA-COMP:17339"/>
        <dbReference type="Rhea" id="RHEA-COMP:17340"/>
        <dbReference type="ChEBI" id="CHEBI:33019"/>
        <dbReference type="ChEBI" id="CHEBI:61560"/>
        <dbReference type="ChEBI" id="CHEBI:173112"/>
        <dbReference type="EC" id="2.7.7.49"/>
    </reaction>
</comment>
<dbReference type="SUPFAM" id="SSF52200">
    <property type="entry name" value="Toll/Interleukin receptor TIR domain"/>
    <property type="match status" value="1"/>
</dbReference>
<dbReference type="InterPro" id="IPR035897">
    <property type="entry name" value="Toll_tir_struct_dom_sf"/>
</dbReference>
<keyword evidence="13" id="KW-1185">Reference proteome</keyword>
<dbReference type="SMART" id="SM00255">
    <property type="entry name" value="TIR"/>
    <property type="match status" value="1"/>
</dbReference>
<dbReference type="PROSITE" id="PS50878">
    <property type="entry name" value="RT_POL"/>
    <property type="match status" value="1"/>
</dbReference>
<name>A0A7Y3SD35_9HYPH</name>
<keyword evidence="2" id="KW-0808">Transferase</keyword>
<evidence type="ECO:0000256" key="7">
    <source>
        <dbReference type="ARBA" id="ARBA00023118"/>
    </source>
</evidence>
<dbReference type="NCBIfam" id="NF042941">
    <property type="entry name" value="Retron_TIR_antiphage"/>
    <property type="match status" value="1"/>
</dbReference>
<proteinExistence type="inferred from homology"/>
<keyword evidence="6" id="KW-0695">RNA-directed DNA polymerase</keyword>
<evidence type="ECO:0000256" key="1">
    <source>
        <dbReference type="ARBA" id="ARBA00012493"/>
    </source>
</evidence>
<reference evidence="12 13" key="1">
    <citation type="submission" date="2020-02" db="EMBL/GenBank/DDBJ databases">
        <authorList>
            <person name="Sun Q."/>
        </authorList>
    </citation>
    <scope>NUCLEOTIDE SEQUENCE [LARGE SCALE GENOMIC DNA]</scope>
    <source>
        <strain evidence="12 13">CCBAU 03386</strain>
    </source>
</reference>
<evidence type="ECO:0000313" key="13">
    <source>
        <dbReference type="Proteomes" id="UP000519972"/>
    </source>
</evidence>
<dbReference type="PRINTS" id="PR00866">
    <property type="entry name" value="RNADNAPOLMS"/>
</dbReference>
<evidence type="ECO:0000256" key="8">
    <source>
        <dbReference type="ARBA" id="ARBA00034120"/>
    </source>
</evidence>
<dbReference type="EC" id="2.7.7.49" evidence="1"/>
<dbReference type="PANTHER" id="PTHR34047:SF7">
    <property type="entry name" value="RNA-DIRECTED DNA POLYMERASE"/>
    <property type="match status" value="1"/>
</dbReference>
<protein>
    <recommendedName>
        <fullName evidence="1">RNA-directed DNA polymerase</fullName>
        <ecNumber evidence="1">2.7.7.49</ecNumber>
    </recommendedName>
</protein>
<dbReference type="RefSeq" id="WP_171378158.1">
    <property type="nucleotide sequence ID" value="NZ_JABFCN010000062.1"/>
</dbReference>
<dbReference type="GO" id="GO:0051607">
    <property type="term" value="P:defense response to virus"/>
    <property type="evidence" value="ECO:0007669"/>
    <property type="project" value="UniProtKB-KW"/>
</dbReference>
<dbReference type="InterPro" id="IPR000123">
    <property type="entry name" value="Reverse_transcriptase_msDNA"/>
</dbReference>
<dbReference type="PANTHER" id="PTHR34047">
    <property type="entry name" value="NUCLEAR INTRON MATURASE 1, MITOCHONDRIAL-RELATED"/>
    <property type="match status" value="1"/>
</dbReference>
<dbReference type="AlphaFoldDB" id="A0A7Y3SD35"/>
<dbReference type="InterPro" id="IPR000157">
    <property type="entry name" value="TIR_dom"/>
</dbReference>
<dbReference type="GO" id="GO:0007165">
    <property type="term" value="P:signal transduction"/>
    <property type="evidence" value="ECO:0007669"/>
    <property type="project" value="InterPro"/>
</dbReference>
<sequence>MVKSEGQALETRETPINNALLQLRMAHSVTDVAFSLGLEPSKFFYVVQNADNGRYYKEFQIPKKKGGMRHIAKPVRGLALAQDRLAAILRDKYEPKPFVKGYVKGQSFLTNARYHERQKWVLNIDIKDFFPSIGFARVRGLFMSSYFGFNDRVATILARITTFKDGLPQGATTSPVIANIVAHNLDKKLLAIAVKERLRYSRYADDITFSSSQKAVPPSVVRGWEPMHGPRTVDLGGAVLEAFRSARFEINDEKTRILLASERQEVTGLIVNRGANVWRRDISLLRMKLHSARVHGPEKAAKLWLKTTESPVHFWQHIEGWLSYISQVRGGDDPVTAKLCKMAVLSGFKGTTWIEAYAEMVREFDVFLSHASEDKPKVRILKNKLEYYGIKVFFDADSIEWGDTIVEKINHGLLKSSYFVPFLSKTFSSKGWTNKELNSAIAMNVNRRGRILPICDGDFSIEENYPLLNETLYKTWPSDPTEEDQFVTSVADEILKRVQDKQSQQNDLSG</sequence>
<feature type="domain" description="TIR" evidence="10">
    <location>
        <begin position="362"/>
        <end position="494"/>
    </location>
</feature>
<dbReference type="InterPro" id="IPR051083">
    <property type="entry name" value="GrpII_Intron_Splice-Mob/Def"/>
</dbReference>
<dbReference type="Pfam" id="PF13676">
    <property type="entry name" value="TIR_2"/>
    <property type="match status" value="1"/>
</dbReference>
<evidence type="ECO:0000256" key="6">
    <source>
        <dbReference type="ARBA" id="ARBA00022918"/>
    </source>
</evidence>
<dbReference type="InterPro" id="IPR043502">
    <property type="entry name" value="DNA/RNA_pol_sf"/>
</dbReference>
<feature type="domain" description="Reverse transcriptase" evidence="11">
    <location>
        <begin position="42"/>
        <end position="271"/>
    </location>
</feature>
<organism evidence="12 13">
    <name type="scientific">Rhizobium sophorae</name>
    <dbReference type="NCBI Taxonomy" id="1535242"/>
    <lineage>
        <taxon>Bacteria</taxon>
        <taxon>Pseudomonadati</taxon>
        <taxon>Pseudomonadota</taxon>
        <taxon>Alphaproteobacteria</taxon>
        <taxon>Hyphomicrobiales</taxon>
        <taxon>Rhizobiaceae</taxon>
        <taxon>Rhizobium/Agrobacterium group</taxon>
        <taxon>Rhizobium</taxon>
    </lineage>
</organism>
<keyword evidence="3" id="KW-0548">Nucleotidyltransferase</keyword>
<dbReference type="InterPro" id="IPR049976">
    <property type="entry name" value="Retron_TIR_antiphage"/>
</dbReference>
<dbReference type="GO" id="GO:0003964">
    <property type="term" value="F:RNA-directed DNA polymerase activity"/>
    <property type="evidence" value="ECO:0007669"/>
    <property type="project" value="UniProtKB-KW"/>
</dbReference>
<evidence type="ECO:0000256" key="5">
    <source>
        <dbReference type="ARBA" id="ARBA00022842"/>
    </source>
</evidence>
<dbReference type="CDD" id="cd03487">
    <property type="entry name" value="RT_Bac_retron_II"/>
    <property type="match status" value="1"/>
</dbReference>
<evidence type="ECO:0000256" key="3">
    <source>
        <dbReference type="ARBA" id="ARBA00022695"/>
    </source>
</evidence>
<comment type="caution">
    <text evidence="12">The sequence shown here is derived from an EMBL/GenBank/DDBJ whole genome shotgun (WGS) entry which is preliminary data.</text>
</comment>
<dbReference type="Gene3D" id="3.40.50.10140">
    <property type="entry name" value="Toll/interleukin-1 receptor homology (TIR) domain"/>
    <property type="match status" value="1"/>
</dbReference>
<evidence type="ECO:0000313" key="12">
    <source>
        <dbReference type="EMBL" id="NNU41041.1"/>
    </source>
</evidence>
<dbReference type="Pfam" id="PF00078">
    <property type="entry name" value="RVT_1"/>
    <property type="match status" value="1"/>
</dbReference>
<dbReference type="PROSITE" id="PS50104">
    <property type="entry name" value="TIR"/>
    <property type="match status" value="1"/>
</dbReference>
<dbReference type="SUPFAM" id="SSF56672">
    <property type="entry name" value="DNA/RNA polymerases"/>
    <property type="match status" value="1"/>
</dbReference>